<dbReference type="Pfam" id="PF00072">
    <property type="entry name" value="Response_reg"/>
    <property type="match status" value="1"/>
</dbReference>
<sequence length="238" mass="25050">MTASPLATPGTLPPVTTGGRVRVVVADDALLVREGVQRVLGLFPDLEVVGVAGDLDGLLAAVDEHRPDVVVTDIRMPPTSSDEGIRAATQLRRTAPETGVVVLSQYAAPAYALELLSGGSQRRAYLLKERVSEPDQLAAAVREVARGGSVVDPRVVEVLVAGARPAGDPLAGLTRRELEVLEQIAQGKSNAGVAATLVLTERAVEKHINALFAKLGLTAEPEVHRRVSAVLLYLASLR</sequence>
<evidence type="ECO:0000256" key="5">
    <source>
        <dbReference type="PROSITE-ProRule" id="PRU00169"/>
    </source>
</evidence>
<reference evidence="8 9" key="1">
    <citation type="submission" date="2018-01" db="EMBL/GenBank/DDBJ databases">
        <title>Draft genome sequence of Jiangella sp. GTF31.</title>
        <authorList>
            <person name="Sahin N."/>
            <person name="Ay H."/>
            <person name="Saygin H."/>
        </authorList>
    </citation>
    <scope>NUCLEOTIDE SEQUENCE [LARGE SCALE GENOMIC DNA]</scope>
    <source>
        <strain evidence="8 9">GTF31</strain>
    </source>
</reference>
<dbReference type="InterPro" id="IPR001789">
    <property type="entry name" value="Sig_transdc_resp-reg_receiver"/>
</dbReference>
<evidence type="ECO:0000259" key="6">
    <source>
        <dbReference type="PROSITE" id="PS50043"/>
    </source>
</evidence>
<feature type="domain" description="Response regulatory" evidence="7">
    <location>
        <begin position="22"/>
        <end position="145"/>
    </location>
</feature>
<accession>A0A2W2B7Z2</accession>
<evidence type="ECO:0000256" key="2">
    <source>
        <dbReference type="ARBA" id="ARBA00023015"/>
    </source>
</evidence>
<dbReference type="SMART" id="SM00421">
    <property type="entry name" value="HTH_LUXR"/>
    <property type="match status" value="1"/>
</dbReference>
<keyword evidence="1 5" id="KW-0597">Phosphoprotein</keyword>
<comment type="caution">
    <text evidence="8">The sequence shown here is derived from an EMBL/GenBank/DDBJ whole genome shotgun (WGS) entry which is preliminary data.</text>
</comment>
<dbReference type="SUPFAM" id="SSF52172">
    <property type="entry name" value="CheY-like"/>
    <property type="match status" value="1"/>
</dbReference>
<dbReference type="CDD" id="cd17535">
    <property type="entry name" value="REC_NarL-like"/>
    <property type="match status" value="1"/>
</dbReference>
<proteinExistence type="predicted"/>
<evidence type="ECO:0000259" key="7">
    <source>
        <dbReference type="PROSITE" id="PS50110"/>
    </source>
</evidence>
<dbReference type="Pfam" id="PF00196">
    <property type="entry name" value="GerE"/>
    <property type="match status" value="1"/>
</dbReference>
<keyword evidence="3 8" id="KW-0238">DNA-binding</keyword>
<dbReference type="Proteomes" id="UP000248764">
    <property type="component" value="Unassembled WGS sequence"/>
</dbReference>
<dbReference type="PANTHER" id="PTHR43214">
    <property type="entry name" value="TWO-COMPONENT RESPONSE REGULATOR"/>
    <property type="match status" value="1"/>
</dbReference>
<dbReference type="SUPFAM" id="SSF46894">
    <property type="entry name" value="C-terminal effector domain of the bipartite response regulators"/>
    <property type="match status" value="1"/>
</dbReference>
<dbReference type="AlphaFoldDB" id="A0A2W2B7Z2"/>
<dbReference type="GO" id="GO:0006355">
    <property type="term" value="P:regulation of DNA-templated transcription"/>
    <property type="evidence" value="ECO:0007669"/>
    <property type="project" value="InterPro"/>
</dbReference>
<organism evidence="8 9">
    <name type="scientific">Jiangella anatolica</name>
    <dbReference type="NCBI Taxonomy" id="2670374"/>
    <lineage>
        <taxon>Bacteria</taxon>
        <taxon>Bacillati</taxon>
        <taxon>Actinomycetota</taxon>
        <taxon>Actinomycetes</taxon>
        <taxon>Jiangellales</taxon>
        <taxon>Jiangellaceae</taxon>
        <taxon>Jiangella</taxon>
    </lineage>
</organism>
<feature type="domain" description="HTH luxR-type" evidence="6">
    <location>
        <begin position="166"/>
        <end position="237"/>
    </location>
</feature>
<dbReference type="EMBL" id="POTW01000025">
    <property type="protein sequence ID" value="PZF83405.1"/>
    <property type="molecule type" value="Genomic_DNA"/>
</dbReference>
<dbReference type="PROSITE" id="PS50043">
    <property type="entry name" value="HTH_LUXR_2"/>
    <property type="match status" value="1"/>
</dbReference>
<name>A0A2W2B7Z2_9ACTN</name>
<dbReference type="InterPro" id="IPR011006">
    <property type="entry name" value="CheY-like_superfamily"/>
</dbReference>
<dbReference type="PANTHER" id="PTHR43214:SF24">
    <property type="entry name" value="TRANSCRIPTIONAL REGULATORY PROTEIN NARL-RELATED"/>
    <property type="match status" value="1"/>
</dbReference>
<protein>
    <submittedName>
        <fullName evidence="8">DNA-binding response regulator</fullName>
    </submittedName>
</protein>
<dbReference type="InterPro" id="IPR016032">
    <property type="entry name" value="Sig_transdc_resp-reg_C-effctor"/>
</dbReference>
<dbReference type="RefSeq" id="WP_111254974.1">
    <property type="nucleotide sequence ID" value="NZ_POTW01000025.1"/>
</dbReference>
<feature type="modified residue" description="4-aspartylphosphate" evidence="5">
    <location>
        <position position="73"/>
    </location>
</feature>
<evidence type="ECO:0000256" key="4">
    <source>
        <dbReference type="ARBA" id="ARBA00023163"/>
    </source>
</evidence>
<dbReference type="SMART" id="SM00448">
    <property type="entry name" value="REC"/>
    <property type="match status" value="1"/>
</dbReference>
<keyword evidence="2" id="KW-0805">Transcription regulation</keyword>
<evidence type="ECO:0000256" key="1">
    <source>
        <dbReference type="ARBA" id="ARBA00022553"/>
    </source>
</evidence>
<gene>
    <name evidence="8" type="ORF">C1I92_12405</name>
</gene>
<evidence type="ECO:0000256" key="3">
    <source>
        <dbReference type="ARBA" id="ARBA00023125"/>
    </source>
</evidence>
<keyword evidence="4" id="KW-0804">Transcription</keyword>
<dbReference type="PRINTS" id="PR00038">
    <property type="entry name" value="HTHLUXR"/>
</dbReference>
<evidence type="ECO:0000313" key="8">
    <source>
        <dbReference type="EMBL" id="PZF83405.1"/>
    </source>
</evidence>
<dbReference type="PROSITE" id="PS50110">
    <property type="entry name" value="RESPONSE_REGULATORY"/>
    <property type="match status" value="1"/>
</dbReference>
<dbReference type="GO" id="GO:0000160">
    <property type="term" value="P:phosphorelay signal transduction system"/>
    <property type="evidence" value="ECO:0007669"/>
    <property type="project" value="InterPro"/>
</dbReference>
<dbReference type="GO" id="GO:0003677">
    <property type="term" value="F:DNA binding"/>
    <property type="evidence" value="ECO:0007669"/>
    <property type="project" value="UniProtKB-KW"/>
</dbReference>
<dbReference type="InterPro" id="IPR039420">
    <property type="entry name" value="WalR-like"/>
</dbReference>
<dbReference type="Gene3D" id="3.40.50.2300">
    <property type="match status" value="1"/>
</dbReference>
<keyword evidence="9" id="KW-1185">Reference proteome</keyword>
<dbReference type="CDD" id="cd06170">
    <property type="entry name" value="LuxR_C_like"/>
    <property type="match status" value="1"/>
</dbReference>
<dbReference type="InterPro" id="IPR058245">
    <property type="entry name" value="NreC/VraR/RcsB-like_REC"/>
</dbReference>
<dbReference type="InterPro" id="IPR000792">
    <property type="entry name" value="Tscrpt_reg_LuxR_C"/>
</dbReference>
<evidence type="ECO:0000313" key="9">
    <source>
        <dbReference type="Proteomes" id="UP000248764"/>
    </source>
</evidence>